<gene>
    <name evidence="2" type="ORF">BG36_15410</name>
    <name evidence="3" type="ORF">DES43_12641</name>
</gene>
<dbReference type="STRING" id="69279.BG36_15410"/>
<proteinExistence type="predicted"/>
<keyword evidence="5" id="KW-1185">Reference proteome</keyword>
<dbReference type="eggNOG" id="ENOG502ZYM4">
    <property type="taxonomic scope" value="Bacteria"/>
</dbReference>
<evidence type="ECO:0000313" key="4">
    <source>
        <dbReference type="Proteomes" id="UP000019849"/>
    </source>
</evidence>
<evidence type="ECO:0000313" key="2">
    <source>
        <dbReference type="EMBL" id="EXL02333.1"/>
    </source>
</evidence>
<dbReference type="PATRIC" id="fig|69279.3.peg.4146"/>
<dbReference type="EMBL" id="SNZF01000026">
    <property type="protein sequence ID" value="TDR32664.1"/>
    <property type="molecule type" value="Genomic_DNA"/>
</dbReference>
<dbReference type="Proteomes" id="UP000019849">
    <property type="component" value="Unassembled WGS sequence"/>
</dbReference>
<dbReference type="Proteomes" id="UP000294958">
    <property type="component" value="Unassembled WGS sequence"/>
</dbReference>
<comment type="caution">
    <text evidence="2">The sequence shown here is derived from an EMBL/GenBank/DDBJ whole genome shotgun (WGS) entry which is preliminary data.</text>
</comment>
<name>A0A011U8Y9_9HYPH</name>
<evidence type="ECO:0000256" key="1">
    <source>
        <dbReference type="SAM" id="MobiDB-lite"/>
    </source>
</evidence>
<evidence type="ECO:0000313" key="5">
    <source>
        <dbReference type="Proteomes" id="UP000294958"/>
    </source>
</evidence>
<dbReference type="AlphaFoldDB" id="A0A011U8Y9"/>
<dbReference type="EMBL" id="JENY01000032">
    <property type="protein sequence ID" value="EXL02333.1"/>
    <property type="molecule type" value="Genomic_DNA"/>
</dbReference>
<organism evidence="2 4">
    <name type="scientific">Aquamicrobium defluvii</name>
    <dbReference type="NCBI Taxonomy" id="69279"/>
    <lineage>
        <taxon>Bacteria</taxon>
        <taxon>Pseudomonadati</taxon>
        <taxon>Pseudomonadota</taxon>
        <taxon>Alphaproteobacteria</taxon>
        <taxon>Hyphomicrobiales</taxon>
        <taxon>Phyllobacteriaceae</taxon>
        <taxon>Aquamicrobium</taxon>
    </lineage>
</organism>
<feature type="region of interest" description="Disordered" evidence="1">
    <location>
        <begin position="46"/>
        <end position="69"/>
    </location>
</feature>
<reference evidence="3 5" key="2">
    <citation type="submission" date="2019-03" db="EMBL/GenBank/DDBJ databases">
        <title>Genomic Encyclopedia of Type Strains, Phase IV (KMG-IV): sequencing the most valuable type-strain genomes for metagenomic binning, comparative biology and taxonomic classification.</title>
        <authorList>
            <person name="Goeker M."/>
        </authorList>
    </citation>
    <scope>NUCLEOTIDE SEQUENCE [LARGE SCALE GENOMIC DNA]</scope>
    <source>
        <strain evidence="3 5">DSM 11603</strain>
    </source>
</reference>
<accession>A0A011U8Y9</accession>
<sequence length="69" mass="7213">MSAGQGTRLNWRLVSALIVAGGVLLFVGANAHLVYVALASQPECVPHEKTRDEKAGDTAGSYRAARSAC</sequence>
<evidence type="ECO:0000313" key="3">
    <source>
        <dbReference type="EMBL" id="TDR32664.1"/>
    </source>
</evidence>
<feature type="compositionally biased region" description="Basic and acidic residues" evidence="1">
    <location>
        <begin position="46"/>
        <end position="56"/>
    </location>
</feature>
<dbReference type="RefSeq" id="WP_035031442.1">
    <property type="nucleotide sequence ID" value="NZ_KK073904.1"/>
</dbReference>
<dbReference type="HOGENOM" id="CLU_194263_0_0_5"/>
<protein>
    <submittedName>
        <fullName evidence="2">Uncharacterized protein</fullName>
    </submittedName>
</protein>
<reference evidence="2 4" key="1">
    <citation type="submission" date="2014-02" db="EMBL/GenBank/DDBJ databases">
        <title>Aquamicrobium defluvii Genome sequencing.</title>
        <authorList>
            <person name="Wang X."/>
        </authorList>
    </citation>
    <scope>NUCLEOTIDE SEQUENCE [LARGE SCALE GENOMIC DNA]</scope>
    <source>
        <strain evidence="2 4">W13Z1</strain>
    </source>
</reference>
<dbReference type="OrthoDB" id="7597200at2"/>